<feature type="compositionally biased region" description="Basic and acidic residues" evidence="1">
    <location>
        <begin position="255"/>
        <end position="269"/>
    </location>
</feature>
<feature type="compositionally biased region" description="Basic and acidic residues" evidence="1">
    <location>
        <begin position="82"/>
        <end position="92"/>
    </location>
</feature>
<reference evidence="2" key="1">
    <citation type="submission" date="2023-07" db="EMBL/GenBank/DDBJ databases">
        <authorList>
            <consortium name="AG Swart"/>
            <person name="Singh M."/>
            <person name="Singh A."/>
            <person name="Seah K."/>
            <person name="Emmerich C."/>
        </authorList>
    </citation>
    <scope>NUCLEOTIDE SEQUENCE</scope>
    <source>
        <strain evidence="2">DP1</strain>
    </source>
</reference>
<dbReference type="EMBL" id="CAMPGE010012984">
    <property type="protein sequence ID" value="CAI2371736.1"/>
    <property type="molecule type" value="Genomic_DNA"/>
</dbReference>
<protein>
    <submittedName>
        <fullName evidence="2">Uncharacterized protein</fullName>
    </submittedName>
</protein>
<evidence type="ECO:0000313" key="2">
    <source>
        <dbReference type="EMBL" id="CAI2371736.1"/>
    </source>
</evidence>
<comment type="caution">
    <text evidence="2">The sequence shown here is derived from an EMBL/GenBank/DDBJ whole genome shotgun (WGS) entry which is preliminary data.</text>
</comment>
<proteinExistence type="predicted"/>
<evidence type="ECO:0000313" key="3">
    <source>
        <dbReference type="Proteomes" id="UP001295684"/>
    </source>
</evidence>
<feature type="compositionally biased region" description="Polar residues" evidence="1">
    <location>
        <begin position="25"/>
        <end position="39"/>
    </location>
</feature>
<feature type="region of interest" description="Disordered" evidence="1">
    <location>
        <begin position="69"/>
        <end position="92"/>
    </location>
</feature>
<dbReference type="AlphaFoldDB" id="A0AAD1ULQ5"/>
<feature type="region of interest" description="Disordered" evidence="1">
    <location>
        <begin position="14"/>
        <end position="44"/>
    </location>
</feature>
<evidence type="ECO:0000256" key="1">
    <source>
        <dbReference type="SAM" id="MobiDB-lite"/>
    </source>
</evidence>
<gene>
    <name evidence="2" type="ORF">ECRASSUSDP1_LOCUS13061</name>
</gene>
<name>A0AAD1ULQ5_EUPCR</name>
<organism evidence="2 3">
    <name type="scientific">Euplotes crassus</name>
    <dbReference type="NCBI Taxonomy" id="5936"/>
    <lineage>
        <taxon>Eukaryota</taxon>
        <taxon>Sar</taxon>
        <taxon>Alveolata</taxon>
        <taxon>Ciliophora</taxon>
        <taxon>Intramacronucleata</taxon>
        <taxon>Spirotrichea</taxon>
        <taxon>Hypotrichia</taxon>
        <taxon>Euplotida</taxon>
        <taxon>Euplotidae</taxon>
        <taxon>Moneuplotes</taxon>
    </lineage>
</organism>
<accession>A0AAD1ULQ5</accession>
<keyword evidence="3" id="KW-1185">Reference proteome</keyword>
<sequence>MGNHLDCCSKRFEDQEDDNDAQIRRSCSSIMPKSRQSYKSPHDYQELAPKHLRNKKSVCQQYTNLLNQDLLETPQKSPGTEYEARKEEENLSAEDPKNLTLEDRFQKCLQKSIAKSRKSNVPKRRKNAKAKRMFSILEKYRNKSTNQNILSDLKFSDEEESQEENPFKAHNTSIEHSLFSNLDVSCIIEKGKDVLNDSDIDIPQQIERTISKSLSKDCSSYANYPVNEQIGDDSQDNMIFSLAQEAEIERINSTELQKPDFETVEDGCRPDNTPTRNLG</sequence>
<feature type="region of interest" description="Disordered" evidence="1">
    <location>
        <begin position="255"/>
        <end position="279"/>
    </location>
</feature>
<dbReference type="Proteomes" id="UP001295684">
    <property type="component" value="Unassembled WGS sequence"/>
</dbReference>